<sequence>MYKNHPDPLSFQFNTYYNSHSINNALLNAASKSFIKVLEPGTIQWLVNTPAGTLK</sequence>
<gene>
    <name evidence="1" type="ORF">SAMN04487936_101528</name>
</gene>
<organism evidence="1 2">
    <name type="scientific">Halobacillus dabanensis</name>
    <dbReference type="NCBI Taxonomy" id="240302"/>
    <lineage>
        <taxon>Bacteria</taxon>
        <taxon>Bacillati</taxon>
        <taxon>Bacillota</taxon>
        <taxon>Bacilli</taxon>
        <taxon>Bacillales</taxon>
        <taxon>Bacillaceae</taxon>
        <taxon>Halobacillus</taxon>
    </lineage>
</organism>
<proteinExistence type="predicted"/>
<accession>A0A1I3Q2M0</accession>
<dbReference type="AlphaFoldDB" id="A0A1I3Q2M0"/>
<name>A0A1I3Q2M0_HALDA</name>
<protein>
    <submittedName>
        <fullName evidence="1">Uncharacterized protein</fullName>
    </submittedName>
</protein>
<dbReference type="RefSeq" id="WP_167360010.1">
    <property type="nucleotide sequence ID" value="NZ_FOSB01000001.1"/>
</dbReference>
<reference evidence="2" key="1">
    <citation type="submission" date="2016-10" db="EMBL/GenBank/DDBJ databases">
        <authorList>
            <person name="Varghese N."/>
            <person name="Submissions S."/>
        </authorList>
    </citation>
    <scope>NUCLEOTIDE SEQUENCE [LARGE SCALE GENOMIC DNA]</scope>
    <source>
        <strain evidence="2">CGMCC 1.3704</strain>
    </source>
</reference>
<dbReference type="EMBL" id="FOSB01000001">
    <property type="protein sequence ID" value="SFJ28434.1"/>
    <property type="molecule type" value="Genomic_DNA"/>
</dbReference>
<keyword evidence="2" id="KW-1185">Reference proteome</keyword>
<evidence type="ECO:0000313" key="2">
    <source>
        <dbReference type="Proteomes" id="UP000183557"/>
    </source>
</evidence>
<dbReference type="Proteomes" id="UP000183557">
    <property type="component" value="Unassembled WGS sequence"/>
</dbReference>
<evidence type="ECO:0000313" key="1">
    <source>
        <dbReference type="EMBL" id="SFJ28434.1"/>
    </source>
</evidence>